<evidence type="ECO:0000256" key="12">
    <source>
        <dbReference type="ARBA" id="ARBA00023180"/>
    </source>
</evidence>
<dbReference type="Ensembl" id="ENSCCRT00015033556.1">
    <property type="protein sequence ID" value="ENSCCRP00015032430.1"/>
    <property type="gene ID" value="ENSCCRG00015013304.1"/>
</dbReference>
<feature type="transmembrane region" description="Helical" evidence="17">
    <location>
        <begin position="290"/>
        <end position="309"/>
    </location>
</feature>
<evidence type="ECO:0000256" key="15">
    <source>
        <dbReference type="ARBA" id="ARBA00047825"/>
    </source>
</evidence>
<evidence type="ECO:0000259" key="18">
    <source>
        <dbReference type="Pfam" id="PF00324"/>
    </source>
</evidence>
<keyword evidence="4" id="KW-0633">Potassium transport</keyword>
<comment type="subcellular location">
    <subcellularLocation>
        <location evidence="1">Cell membrane</location>
        <topology evidence="1">Multi-pass membrane protein</topology>
    </subcellularLocation>
</comment>
<feature type="domain" description="SLC12A transporter C-terminal" evidence="19">
    <location>
        <begin position="861"/>
        <end position="968"/>
    </location>
</feature>
<keyword evidence="5" id="KW-0597">Phosphoprotein</keyword>
<keyword evidence="12" id="KW-0325">Glycoprotein</keyword>
<evidence type="ECO:0000256" key="10">
    <source>
        <dbReference type="ARBA" id="ARBA00023065"/>
    </source>
</evidence>
<keyword evidence="2" id="KW-0813">Transport</keyword>
<organism evidence="20 21">
    <name type="scientific">Cyprinus carpio</name>
    <name type="common">Common carp</name>
    <dbReference type="NCBI Taxonomy" id="7962"/>
    <lineage>
        <taxon>Eukaryota</taxon>
        <taxon>Metazoa</taxon>
        <taxon>Chordata</taxon>
        <taxon>Craniata</taxon>
        <taxon>Vertebrata</taxon>
        <taxon>Euteleostomi</taxon>
        <taxon>Actinopterygii</taxon>
        <taxon>Neopterygii</taxon>
        <taxon>Teleostei</taxon>
        <taxon>Ostariophysi</taxon>
        <taxon>Cypriniformes</taxon>
        <taxon>Cyprinidae</taxon>
        <taxon>Cyprininae</taxon>
        <taxon>Cyprinus</taxon>
    </lineage>
</organism>
<feature type="transmembrane region" description="Helical" evidence="17">
    <location>
        <begin position="316"/>
        <end position="339"/>
    </location>
</feature>
<feature type="transmembrane region" description="Helical" evidence="17">
    <location>
        <begin position="632"/>
        <end position="649"/>
    </location>
</feature>
<accession>A0A8C1U731</accession>
<dbReference type="GO" id="GO:1990573">
    <property type="term" value="P:potassium ion import across plasma membrane"/>
    <property type="evidence" value="ECO:0007669"/>
    <property type="project" value="TreeGrafter"/>
</dbReference>
<evidence type="ECO:0000256" key="3">
    <source>
        <dbReference type="ARBA" id="ARBA00022475"/>
    </source>
</evidence>
<name>A0A8C1U731_CYPCA</name>
<evidence type="ECO:0000259" key="19">
    <source>
        <dbReference type="Pfam" id="PF03522"/>
    </source>
</evidence>
<evidence type="ECO:0000256" key="5">
    <source>
        <dbReference type="ARBA" id="ARBA00022553"/>
    </source>
</evidence>
<reference evidence="20" key="1">
    <citation type="submission" date="2025-08" db="UniProtKB">
        <authorList>
            <consortium name="Ensembl"/>
        </authorList>
    </citation>
    <scope>IDENTIFICATION</scope>
</reference>
<dbReference type="InterPro" id="IPR004842">
    <property type="entry name" value="SLC12A_fam"/>
</dbReference>
<dbReference type="InterPro" id="IPR018491">
    <property type="entry name" value="SLC12_C"/>
</dbReference>
<evidence type="ECO:0000256" key="6">
    <source>
        <dbReference type="ARBA" id="ARBA00022692"/>
    </source>
</evidence>
<dbReference type="GO" id="GO:0055075">
    <property type="term" value="P:potassium ion homeostasis"/>
    <property type="evidence" value="ECO:0007669"/>
    <property type="project" value="TreeGrafter"/>
</dbReference>
<feature type="transmembrane region" description="Helical" evidence="17">
    <location>
        <begin position="254"/>
        <end position="275"/>
    </location>
</feature>
<feature type="transmembrane region" description="Helical" evidence="17">
    <location>
        <begin position="188"/>
        <end position="208"/>
    </location>
</feature>
<keyword evidence="10" id="KW-0406">Ion transport</keyword>
<dbReference type="FunFam" id="1.20.1740.10:FF:000040">
    <property type="entry name" value="Solute carrier family 12 member 6"/>
    <property type="match status" value="1"/>
</dbReference>
<keyword evidence="3" id="KW-1003">Cell membrane</keyword>
<feature type="domain" description="Amino acid permease/ SLC12A" evidence="18">
    <location>
        <begin position="426"/>
        <end position="714"/>
    </location>
</feature>
<dbReference type="GO" id="GO:0005886">
    <property type="term" value="C:plasma membrane"/>
    <property type="evidence" value="ECO:0007669"/>
    <property type="project" value="UniProtKB-SubCell"/>
</dbReference>
<keyword evidence="7" id="KW-0769">Symport</keyword>
<evidence type="ECO:0000256" key="2">
    <source>
        <dbReference type="ARBA" id="ARBA00022448"/>
    </source>
</evidence>
<feature type="region of interest" description="Disordered" evidence="16">
    <location>
        <begin position="980"/>
        <end position="1002"/>
    </location>
</feature>
<evidence type="ECO:0000256" key="17">
    <source>
        <dbReference type="SAM" id="Phobius"/>
    </source>
</evidence>
<evidence type="ECO:0000256" key="16">
    <source>
        <dbReference type="SAM" id="MobiDB-lite"/>
    </source>
</evidence>
<dbReference type="FunFam" id="1.20.1740.10:FF:000049">
    <property type="entry name" value="Solute carrier family 12 (potassium/chloride transporter), member 4"/>
    <property type="match status" value="1"/>
</dbReference>
<feature type="domain" description="SLC12A transporter C-terminal" evidence="19">
    <location>
        <begin position="728"/>
        <end position="845"/>
    </location>
</feature>
<feature type="transmembrane region" description="Helical" evidence="17">
    <location>
        <begin position="575"/>
        <end position="593"/>
    </location>
</feature>
<keyword evidence="13" id="KW-0868">Chloride</keyword>
<dbReference type="GO" id="GO:0055064">
    <property type="term" value="P:chloride ion homeostasis"/>
    <property type="evidence" value="ECO:0007669"/>
    <property type="project" value="TreeGrafter"/>
</dbReference>
<feature type="compositionally biased region" description="Polar residues" evidence="16">
    <location>
        <begin position="55"/>
        <end position="67"/>
    </location>
</feature>
<evidence type="ECO:0000256" key="9">
    <source>
        <dbReference type="ARBA" id="ARBA00022989"/>
    </source>
</evidence>
<dbReference type="PANTHER" id="PTHR11827">
    <property type="entry name" value="SOLUTE CARRIER FAMILY 12, CATION COTRANSPORTERS"/>
    <property type="match status" value="1"/>
</dbReference>
<keyword evidence="6 17" id="KW-0812">Transmembrane</keyword>
<evidence type="ECO:0000256" key="14">
    <source>
        <dbReference type="ARBA" id="ARBA00046331"/>
    </source>
</evidence>
<proteinExistence type="inferred from homology"/>
<comment type="similarity">
    <text evidence="14">Belongs to the SLC12A transporter family. K/Cl co-transporter subfamily.</text>
</comment>
<dbReference type="Proteomes" id="UP000694700">
    <property type="component" value="Unplaced"/>
</dbReference>
<evidence type="ECO:0000256" key="1">
    <source>
        <dbReference type="ARBA" id="ARBA00004651"/>
    </source>
</evidence>
<dbReference type="Pfam" id="PF03522">
    <property type="entry name" value="SLC12"/>
    <property type="match status" value="2"/>
</dbReference>
<evidence type="ECO:0000256" key="13">
    <source>
        <dbReference type="ARBA" id="ARBA00023214"/>
    </source>
</evidence>
<feature type="transmembrane region" description="Helical" evidence="17">
    <location>
        <begin position="475"/>
        <end position="501"/>
    </location>
</feature>
<evidence type="ECO:0000256" key="4">
    <source>
        <dbReference type="ARBA" id="ARBA00022538"/>
    </source>
</evidence>
<dbReference type="Pfam" id="PF00324">
    <property type="entry name" value="AA_permease"/>
    <property type="match status" value="2"/>
</dbReference>
<evidence type="ECO:0000256" key="8">
    <source>
        <dbReference type="ARBA" id="ARBA00022958"/>
    </source>
</evidence>
<evidence type="ECO:0000313" key="21">
    <source>
        <dbReference type="Proteomes" id="UP000694700"/>
    </source>
</evidence>
<feature type="transmembrane region" description="Helical" evidence="17">
    <location>
        <begin position="430"/>
        <end position="454"/>
    </location>
</feature>
<feature type="transmembrane region" description="Helical" evidence="17">
    <location>
        <begin position="521"/>
        <end position="539"/>
    </location>
</feature>
<dbReference type="GO" id="GO:0045202">
    <property type="term" value="C:synapse"/>
    <property type="evidence" value="ECO:0007669"/>
    <property type="project" value="GOC"/>
</dbReference>
<dbReference type="GO" id="GO:0007268">
    <property type="term" value="P:chemical synaptic transmission"/>
    <property type="evidence" value="ECO:0007669"/>
    <property type="project" value="TreeGrafter"/>
</dbReference>
<dbReference type="Gene3D" id="1.20.1740.10">
    <property type="entry name" value="Amino acid/polyamine transporter I"/>
    <property type="match status" value="1"/>
</dbReference>
<feature type="transmembrane region" description="Helical" evidence="17">
    <location>
        <begin position="158"/>
        <end position="182"/>
    </location>
</feature>
<dbReference type="InterPro" id="IPR004841">
    <property type="entry name" value="AA-permease/SLC12A_dom"/>
</dbReference>
<evidence type="ECO:0000256" key="11">
    <source>
        <dbReference type="ARBA" id="ARBA00023136"/>
    </source>
</evidence>
<dbReference type="PANTHER" id="PTHR11827:SF66">
    <property type="entry name" value="SOLUTE CARRIER FAMILY 12 MEMBER 6"/>
    <property type="match status" value="1"/>
</dbReference>
<dbReference type="GO" id="GO:0006884">
    <property type="term" value="P:cell volume homeostasis"/>
    <property type="evidence" value="ECO:0007669"/>
    <property type="project" value="TreeGrafter"/>
</dbReference>
<sequence length="1126" mass="124524">MHRGVWFPPRAVTMASSVRFTVTPTKAEDLPDTSPDISSRSSGRVRFGSRESVNRSEASAGVTTSAGADTPDRSHLEHGDGGVKLSSVYINNSHAIDDDDFYDRNLALFEEEMDTRPKVSSLLTRLPNYTNLMQGAKEHEEAESIGEKRKSSKSPQMGTFMGVYLPCLQNIFGVILFLRLTWVVGTAGVLQALCIVFICCCCTLLTAISMSAIATNGVVPAGGSYFMISRSLGPEFGGAVGSCFYLGTTFAGSMYILGAIEILLMYIAPSAAIFVSDNPDGEAGAMLNNMRVYGSIFLVLMSLLVFVGVKYVNKLASVFLACVIVSILSIYTGALVSAFSPPSFPVCMLGNRSLAQHELKDGQCMKTLESFNGTDYFLHNNVTQIQGIPGLASGVIADNIWSSYSAKGDVLERGSHHSPHRDAVSNHFPYVFADITTSFTLLIGIFFPSVTGIMAGSNRSGDLKDAQRSIPIGTILAILTTSLVYLSCVLLFGSCVEGVVLRDKFGDSVKGNLVVGTLSWPSPWVIVIGSFFSTCGAGLQSLTGAPRLLQAIAKDNIIPFLRVFGHGKANGEPTWALLLTAVLAELGILIASLDLVAPILSMFFLMCYLFVNLACALQTLLRTPNWRPRFSYYHWTLSFLGMTICLALMFISSWYYAIVAMVIAGMIYKYIEYNGYVKEWGDGIRGLSLSAARFALLRLEEGPPHTKNWRPQLLVLLKLDEDAHVKSPRLLTFASQLKAGKGLTIVGTVIPGNFLQTYGEALAAEQTLKHLMEKERVKGFVQCIVTQKPREGISHMIQSSGLGGMRHNTVVMGWPDAWRQSEDPQSWKTFINTVRVTTTAHLALLVPKNISLFPSNTEPCTDGFIDVWWIVHDGGMLMLLPFLLRQHKVWRKCSMRIFTVAQMEDNSIQMKKDLATFLYHLRIDAYVEVVEMHDSDISAYTYERTLMMEQRSQMLRQMRLSKSDREKEAQLVKDRNSMLRLTSIGSDEDEDTDGPGAGDRSAEYRRVHMTWTRDKALQLRSNTQTHTASVCSTPEGFRDMLNIRPDQSNVRRMHTAVKLNEVIVNKSHDARLVLLNMPGPPKNPEGDENCILDVCAALLQYRAECIRFYGLLKVELHCVMMLFKCI</sequence>
<dbReference type="NCBIfam" id="TIGR00930">
    <property type="entry name" value="2a30"/>
    <property type="match status" value="1"/>
</dbReference>
<evidence type="ECO:0000256" key="7">
    <source>
        <dbReference type="ARBA" id="ARBA00022847"/>
    </source>
</evidence>
<evidence type="ECO:0000313" key="20">
    <source>
        <dbReference type="Ensembl" id="ENSCCRP00015032430.1"/>
    </source>
</evidence>
<feature type="region of interest" description="Disordered" evidence="16">
    <location>
        <begin position="25"/>
        <end position="78"/>
    </location>
</feature>
<comment type="catalytic activity">
    <reaction evidence="15">
        <text>K(+)(in) + chloride(in) = K(+)(out) + chloride(out)</text>
        <dbReference type="Rhea" id="RHEA:72427"/>
        <dbReference type="ChEBI" id="CHEBI:17996"/>
        <dbReference type="ChEBI" id="CHEBI:29103"/>
    </reaction>
</comment>
<keyword evidence="11 17" id="KW-0472">Membrane</keyword>
<keyword evidence="9 17" id="KW-1133">Transmembrane helix</keyword>
<protein>
    <submittedName>
        <fullName evidence="20">Solute carrier family 12 member 6</fullName>
    </submittedName>
</protein>
<dbReference type="AlphaFoldDB" id="A0A8C1U731"/>
<keyword evidence="8" id="KW-0630">Potassium</keyword>
<feature type="transmembrane region" description="Helical" evidence="17">
    <location>
        <begin position="599"/>
        <end position="620"/>
    </location>
</feature>
<dbReference type="GO" id="GO:0015379">
    <property type="term" value="F:potassium:chloride symporter activity"/>
    <property type="evidence" value="ECO:0007669"/>
    <property type="project" value="InterPro"/>
</dbReference>
<dbReference type="PRINTS" id="PR01081">
    <property type="entry name" value="KCLTRNSPORT"/>
</dbReference>
<dbReference type="InterPro" id="IPR000076">
    <property type="entry name" value="KCL_cotranspt"/>
</dbReference>
<feature type="domain" description="Amino acid permease/ SLC12A" evidence="18">
    <location>
        <begin position="163"/>
        <end position="338"/>
    </location>
</feature>